<dbReference type="EMBL" id="JAVRFD010000026">
    <property type="protein sequence ID" value="MDT0548386.1"/>
    <property type="molecule type" value="Genomic_DNA"/>
</dbReference>
<keyword evidence="7" id="KW-1185">Reference proteome</keyword>
<dbReference type="RefSeq" id="WP_311729059.1">
    <property type="nucleotide sequence ID" value="NZ_JAVRFD010000026.1"/>
</dbReference>
<dbReference type="SUPFAM" id="SSF49899">
    <property type="entry name" value="Concanavalin A-like lectins/glucanases"/>
    <property type="match status" value="1"/>
</dbReference>
<gene>
    <name evidence="6" type="ORF">RND15_37690</name>
</gene>
<dbReference type="GO" id="GO:0016787">
    <property type="term" value="F:hydrolase activity"/>
    <property type="evidence" value="ECO:0007669"/>
    <property type="project" value="UniProtKB-KW"/>
</dbReference>
<protein>
    <submittedName>
        <fullName evidence="6">Glycoside hydrolase 43 family protein</fullName>
    </submittedName>
</protein>
<keyword evidence="2 4" id="KW-0378">Hydrolase</keyword>
<dbReference type="InterPro" id="IPR051795">
    <property type="entry name" value="Glycosyl_Hydrlase_43"/>
</dbReference>
<dbReference type="Proteomes" id="UP001180754">
    <property type="component" value="Unassembled WGS sequence"/>
</dbReference>
<dbReference type="Pfam" id="PF17851">
    <property type="entry name" value="GH43_C2"/>
    <property type="match status" value="1"/>
</dbReference>
<accession>A0ABU2XR35</accession>
<dbReference type="Pfam" id="PF04616">
    <property type="entry name" value="Glyco_hydro_43"/>
    <property type="match status" value="1"/>
</dbReference>
<reference evidence="6" key="1">
    <citation type="submission" date="2024-05" db="EMBL/GenBank/DDBJ databases">
        <title>30 novel species of actinomycetes from the DSMZ collection.</title>
        <authorList>
            <person name="Nouioui I."/>
        </authorList>
    </citation>
    <scope>NUCLEOTIDE SEQUENCE</scope>
    <source>
        <strain evidence="6">DSM 41529</strain>
    </source>
</reference>
<comment type="caution">
    <text evidence="6">The sequence shown here is derived from an EMBL/GenBank/DDBJ whole genome shotgun (WGS) entry which is preliminary data.</text>
</comment>
<dbReference type="Gene3D" id="2.115.10.20">
    <property type="entry name" value="Glycosyl hydrolase domain, family 43"/>
    <property type="match status" value="1"/>
</dbReference>
<dbReference type="InterPro" id="IPR013320">
    <property type="entry name" value="ConA-like_dom_sf"/>
</dbReference>
<comment type="similarity">
    <text evidence="1 4">Belongs to the glycosyl hydrolase 43 family.</text>
</comment>
<proteinExistence type="inferred from homology"/>
<dbReference type="SUPFAM" id="SSF75005">
    <property type="entry name" value="Arabinanase/levansucrase/invertase"/>
    <property type="match status" value="1"/>
</dbReference>
<organism evidence="6 7">
    <name type="scientific">Streptomyces lonegramiae</name>
    <dbReference type="NCBI Taxonomy" id="3075524"/>
    <lineage>
        <taxon>Bacteria</taxon>
        <taxon>Bacillati</taxon>
        <taxon>Actinomycetota</taxon>
        <taxon>Actinomycetes</taxon>
        <taxon>Kitasatosporales</taxon>
        <taxon>Streptomycetaceae</taxon>
        <taxon>Streptomyces</taxon>
    </lineage>
</organism>
<evidence type="ECO:0000259" key="5">
    <source>
        <dbReference type="Pfam" id="PF17851"/>
    </source>
</evidence>
<evidence type="ECO:0000256" key="3">
    <source>
        <dbReference type="ARBA" id="ARBA00023295"/>
    </source>
</evidence>
<sequence>MGDGRYQNPVLNADWSDPDAIRVGEYFYLVASTFNRAPGLPVLRSADLVNWTVIGHALTELEPKDHFSRPRHGEGVWAPALRHHDGRFWIFYPDPDFGIFMVTATDPRGPWSKPHSVKPGKGLIDPCPLWDDDGSAYLIHAWAKSRSGINNRLTLHRMSPDGTTLLDEGRIVVNGDELPGYTTLEGPKLYKRDGWYWIFAPAGGVTNGWQSAFRSRSVRGPYEDRVVLAQGDTPVNGPHQGAWVATASGEDWFLHFQDRGPYGRVVHLQPMRWRADGWPVMGADDGSGRGTPVPVHAKPRVAGRARVTAPATGDEFTGPELGKQWSWQANADPAWWSLRRFPSRLTLACRPSPDTDDLRLLPNVLGQRLPAESFVATTSLTLSTRDGGARAGLVMLGGSYAWAGLRHDGDRIVLAYRTAAEGAAEVDAAPPVPLGRRRAAVRLRVSVSPGAVCRFAADVDGGGFAPLGAPFQATAGKWIGATVGLFATAPETAGPGGAAAFDWFRVGPGPAPRP</sequence>
<dbReference type="InterPro" id="IPR041542">
    <property type="entry name" value="GH43_C2"/>
</dbReference>
<name>A0ABU2XR35_9ACTN</name>
<dbReference type="CDD" id="cd09001">
    <property type="entry name" value="GH43_FsAxh1-like"/>
    <property type="match status" value="1"/>
</dbReference>
<evidence type="ECO:0000313" key="6">
    <source>
        <dbReference type="EMBL" id="MDT0548386.1"/>
    </source>
</evidence>
<dbReference type="Gene3D" id="2.60.120.200">
    <property type="match status" value="1"/>
</dbReference>
<dbReference type="PANTHER" id="PTHR42812:SF12">
    <property type="entry name" value="BETA-XYLOSIDASE-RELATED"/>
    <property type="match status" value="1"/>
</dbReference>
<evidence type="ECO:0000313" key="7">
    <source>
        <dbReference type="Proteomes" id="UP001180754"/>
    </source>
</evidence>
<dbReference type="InterPro" id="IPR006710">
    <property type="entry name" value="Glyco_hydro_43"/>
</dbReference>
<dbReference type="PANTHER" id="PTHR42812">
    <property type="entry name" value="BETA-XYLOSIDASE"/>
    <property type="match status" value="1"/>
</dbReference>
<feature type="domain" description="Beta-xylosidase C-terminal Concanavalin A-like" evidence="5">
    <location>
        <begin position="314"/>
        <end position="506"/>
    </location>
</feature>
<dbReference type="InterPro" id="IPR023296">
    <property type="entry name" value="Glyco_hydro_beta-prop_sf"/>
</dbReference>
<evidence type="ECO:0000256" key="4">
    <source>
        <dbReference type="RuleBase" id="RU361187"/>
    </source>
</evidence>
<keyword evidence="3 4" id="KW-0326">Glycosidase</keyword>
<evidence type="ECO:0000256" key="1">
    <source>
        <dbReference type="ARBA" id="ARBA00009865"/>
    </source>
</evidence>
<evidence type="ECO:0000256" key="2">
    <source>
        <dbReference type="ARBA" id="ARBA00022801"/>
    </source>
</evidence>